<dbReference type="GO" id="GO:0005506">
    <property type="term" value="F:iron ion binding"/>
    <property type="evidence" value="ECO:0007669"/>
    <property type="project" value="InterPro"/>
</dbReference>
<dbReference type="Pfam" id="PF00067">
    <property type="entry name" value="p450"/>
    <property type="match status" value="1"/>
</dbReference>
<dbReference type="RefSeq" id="WP_092684119.1">
    <property type="nucleotide sequence ID" value="NZ_FNMZ01000008.1"/>
</dbReference>
<protein>
    <recommendedName>
        <fullName evidence="4">Cytochrome P450</fullName>
    </recommendedName>
</protein>
<reference evidence="2 3" key="1">
    <citation type="submission" date="2016-10" db="EMBL/GenBank/DDBJ databases">
        <authorList>
            <person name="de Groot N.N."/>
        </authorList>
    </citation>
    <scope>NUCLEOTIDE SEQUENCE [LARGE SCALE GENOMIC DNA]</scope>
    <source>
        <strain evidence="2 3">DSM 17890</strain>
    </source>
</reference>
<accession>A0A1H3DKI0</accession>
<evidence type="ECO:0008006" key="4">
    <source>
        <dbReference type="Google" id="ProtNLM"/>
    </source>
</evidence>
<dbReference type="Gene3D" id="1.10.630.10">
    <property type="entry name" value="Cytochrome P450"/>
    <property type="match status" value="1"/>
</dbReference>
<dbReference type="PANTHER" id="PTHR46696">
    <property type="entry name" value="P450, PUTATIVE (EUROFUNG)-RELATED"/>
    <property type="match status" value="1"/>
</dbReference>
<dbReference type="Proteomes" id="UP000199118">
    <property type="component" value="Unassembled WGS sequence"/>
</dbReference>
<evidence type="ECO:0000313" key="3">
    <source>
        <dbReference type="Proteomes" id="UP000199118"/>
    </source>
</evidence>
<keyword evidence="3" id="KW-1185">Reference proteome</keyword>
<dbReference type="InterPro" id="IPR001128">
    <property type="entry name" value="Cyt_P450"/>
</dbReference>
<proteinExistence type="inferred from homology"/>
<gene>
    <name evidence="2" type="ORF">SAMN05444336_10850</name>
</gene>
<comment type="similarity">
    <text evidence="1">Belongs to the cytochrome P450 family.</text>
</comment>
<dbReference type="PANTHER" id="PTHR46696:SF1">
    <property type="entry name" value="CYTOCHROME P450 YJIB-RELATED"/>
    <property type="match status" value="1"/>
</dbReference>
<dbReference type="InterPro" id="IPR036396">
    <property type="entry name" value="Cyt_P450_sf"/>
</dbReference>
<dbReference type="GO" id="GO:0004497">
    <property type="term" value="F:monooxygenase activity"/>
    <property type="evidence" value="ECO:0007669"/>
    <property type="project" value="InterPro"/>
</dbReference>
<dbReference type="OrthoDB" id="9801155at2"/>
<dbReference type="STRING" id="356660.SAMN05444336_10850"/>
<evidence type="ECO:0000313" key="2">
    <source>
        <dbReference type="EMBL" id="SDX66901.1"/>
    </source>
</evidence>
<dbReference type="SUPFAM" id="SSF48264">
    <property type="entry name" value="Cytochrome P450"/>
    <property type="match status" value="1"/>
</dbReference>
<dbReference type="EMBL" id="FNMZ01000008">
    <property type="protein sequence ID" value="SDX66901.1"/>
    <property type="molecule type" value="Genomic_DNA"/>
</dbReference>
<organism evidence="2 3">
    <name type="scientific">Albimonas donghaensis</name>
    <dbReference type="NCBI Taxonomy" id="356660"/>
    <lineage>
        <taxon>Bacteria</taxon>
        <taxon>Pseudomonadati</taxon>
        <taxon>Pseudomonadota</taxon>
        <taxon>Alphaproteobacteria</taxon>
        <taxon>Rhodobacterales</taxon>
        <taxon>Paracoccaceae</taxon>
        <taxon>Albimonas</taxon>
    </lineage>
</organism>
<dbReference type="GO" id="GO:0016705">
    <property type="term" value="F:oxidoreductase activity, acting on paired donors, with incorporation or reduction of molecular oxygen"/>
    <property type="evidence" value="ECO:0007669"/>
    <property type="project" value="InterPro"/>
</dbReference>
<name>A0A1H3DKI0_9RHOB</name>
<dbReference type="AlphaFoldDB" id="A0A1H3DKI0"/>
<dbReference type="GO" id="GO:0020037">
    <property type="term" value="F:heme binding"/>
    <property type="evidence" value="ECO:0007669"/>
    <property type="project" value="InterPro"/>
</dbReference>
<sequence>MTEIRERGAPVLDIDPYADAVLADPHETWKALRAAGDVVWLPRYGVYCMGRHASIRPLLKDWETFSSTGGSGLGDIRSPEAWRPASPIVEVDPPRHSHVRRVLQKILSPGMIRSWQETFDRVADEKVRALLERGGEIDGVKDFSEDFVASTFPDALGLKDSPERTENLYLLGELNFDGQGPFNARYRATQARADEIDAWFKWSMTREAMVEGGFGAQIFEAADRGEIEPEVAPLLARSFIRGGLDTTAATISATLMHLSARPGQFDMLRADPRLARGAFDEAMRIETPIPNVCRLTMAEVRIGDVDLEADAKILVILACANRDETAFAHPDDFDMTRDNRAHLALGEGVHRCIGQMIAKAEGEAALRAVARHVARIEPAGAPERRLNNNLRSLASLPLRLHAA</sequence>
<evidence type="ECO:0000256" key="1">
    <source>
        <dbReference type="ARBA" id="ARBA00010617"/>
    </source>
</evidence>